<dbReference type="InterPro" id="IPR013430">
    <property type="entry name" value="Toxin_antidote_HigA"/>
</dbReference>
<dbReference type="GO" id="GO:0003677">
    <property type="term" value="F:DNA binding"/>
    <property type="evidence" value="ECO:0007669"/>
    <property type="project" value="UniProtKB-KW"/>
</dbReference>
<name>A0A3B1AIW8_9ZZZZ</name>
<proteinExistence type="predicted"/>
<evidence type="ECO:0000313" key="3">
    <source>
        <dbReference type="EMBL" id="VAW99962.1"/>
    </source>
</evidence>
<evidence type="ECO:0000259" key="2">
    <source>
        <dbReference type="PROSITE" id="PS50943"/>
    </source>
</evidence>
<gene>
    <name evidence="3" type="ORF">MNBD_GAMMA20-1664</name>
</gene>
<dbReference type="NCBIfam" id="TIGR02607">
    <property type="entry name" value="antidote_HigA"/>
    <property type="match status" value="1"/>
</dbReference>
<protein>
    <recommendedName>
        <fullName evidence="2">HTH cro/C1-type domain-containing protein</fullName>
    </recommendedName>
</protein>
<organism evidence="3">
    <name type="scientific">hydrothermal vent metagenome</name>
    <dbReference type="NCBI Taxonomy" id="652676"/>
    <lineage>
        <taxon>unclassified sequences</taxon>
        <taxon>metagenomes</taxon>
        <taxon>ecological metagenomes</taxon>
    </lineage>
</organism>
<evidence type="ECO:0000256" key="1">
    <source>
        <dbReference type="ARBA" id="ARBA00023125"/>
    </source>
</evidence>
<feature type="domain" description="HTH cro/C1-type" evidence="2">
    <location>
        <begin position="19"/>
        <end position="72"/>
    </location>
</feature>
<dbReference type="InterPro" id="IPR010982">
    <property type="entry name" value="Lambda_DNA-bd_dom_sf"/>
</dbReference>
<dbReference type="SUPFAM" id="SSF47413">
    <property type="entry name" value="lambda repressor-like DNA-binding domains"/>
    <property type="match status" value="1"/>
</dbReference>
<dbReference type="AlphaFoldDB" id="A0A3B1AIW8"/>
<dbReference type="Pfam" id="PF01381">
    <property type="entry name" value="HTH_3"/>
    <property type="match status" value="1"/>
</dbReference>
<sequence>MMTEPQIVSDLAIPPGEYLEEVLEDIGLTQAELARRMGRPSQAINEIVKGEKSITPETAIQLEKVVGVPAYIWSSLEAEYRLIRASQIEAEIAKEEESLLGSFPYSELSKLGLVEKTRIPLSKVQSLRRFFGVSSLFNLKRVREYRPAFRQSSDNDVNHEALVSWLRAGAVLANKIDCQKFDKGVLLSNIEDIRALT</sequence>
<accession>A0A3B1AIW8</accession>
<feature type="non-terminal residue" evidence="3">
    <location>
        <position position="197"/>
    </location>
</feature>
<dbReference type="EMBL" id="UOFU01000185">
    <property type="protein sequence ID" value="VAW99962.1"/>
    <property type="molecule type" value="Genomic_DNA"/>
</dbReference>
<dbReference type="Gene3D" id="1.10.260.40">
    <property type="entry name" value="lambda repressor-like DNA-binding domains"/>
    <property type="match status" value="1"/>
</dbReference>
<dbReference type="PANTHER" id="PTHR36924:SF1">
    <property type="entry name" value="ANTITOXIN HIGA-1"/>
    <property type="match status" value="1"/>
</dbReference>
<dbReference type="CDD" id="cd00093">
    <property type="entry name" value="HTH_XRE"/>
    <property type="match status" value="1"/>
</dbReference>
<dbReference type="SMART" id="SM00530">
    <property type="entry name" value="HTH_XRE"/>
    <property type="match status" value="1"/>
</dbReference>
<dbReference type="PROSITE" id="PS50943">
    <property type="entry name" value="HTH_CROC1"/>
    <property type="match status" value="1"/>
</dbReference>
<dbReference type="PANTHER" id="PTHR36924">
    <property type="entry name" value="ANTITOXIN HIGA-1"/>
    <property type="match status" value="1"/>
</dbReference>
<dbReference type="InterPro" id="IPR001387">
    <property type="entry name" value="Cro/C1-type_HTH"/>
</dbReference>
<keyword evidence="1" id="KW-0238">DNA-binding</keyword>
<reference evidence="3" key="1">
    <citation type="submission" date="2018-06" db="EMBL/GenBank/DDBJ databases">
        <authorList>
            <person name="Zhirakovskaya E."/>
        </authorList>
    </citation>
    <scope>NUCLEOTIDE SEQUENCE</scope>
</reference>